<dbReference type="KEGG" id="dli:dnl_62780"/>
<organism evidence="2 3">
    <name type="scientific">Desulfonema limicola</name>
    <dbReference type="NCBI Taxonomy" id="45656"/>
    <lineage>
        <taxon>Bacteria</taxon>
        <taxon>Pseudomonadati</taxon>
        <taxon>Thermodesulfobacteriota</taxon>
        <taxon>Desulfobacteria</taxon>
        <taxon>Desulfobacterales</taxon>
        <taxon>Desulfococcaceae</taxon>
        <taxon>Desulfonema</taxon>
    </lineage>
</organism>
<dbReference type="Proteomes" id="UP000663720">
    <property type="component" value="Chromosome"/>
</dbReference>
<dbReference type="AlphaFoldDB" id="A0A975BE53"/>
<dbReference type="RefSeq" id="WP_207689643.1">
    <property type="nucleotide sequence ID" value="NZ_CP061799.1"/>
</dbReference>
<sequence length="207" mass="23964">MNTSQYRISKDRLLKTLENWDSLMNFKVNIIACGGTALTLMDIKESTKDVDFIVPIISECERLIKFLRNIGYVDGAGGLVHENDPFFIYQFWSGANVFTTELLNSPLNEGQNIPIRKWKKIYLGALNLNDLITTKIFRGTGVDIQDCLEVLKKKDVDPWRLYKHYKETADYDINPDKVMINFINFIERLYSEGLATDEFLKEVMSCR</sequence>
<dbReference type="InterPro" id="IPR043519">
    <property type="entry name" value="NT_sf"/>
</dbReference>
<name>A0A975BE53_9BACT</name>
<dbReference type="InterPro" id="IPR045792">
    <property type="entry name" value="DUF6036"/>
</dbReference>
<evidence type="ECO:0000259" key="1">
    <source>
        <dbReference type="Pfam" id="PF19502"/>
    </source>
</evidence>
<dbReference type="Pfam" id="PF19502">
    <property type="entry name" value="DUF6036"/>
    <property type="match status" value="1"/>
</dbReference>
<evidence type="ECO:0000313" key="3">
    <source>
        <dbReference type="Proteomes" id="UP000663720"/>
    </source>
</evidence>
<evidence type="ECO:0000313" key="2">
    <source>
        <dbReference type="EMBL" id="QTA83857.1"/>
    </source>
</evidence>
<reference evidence="2" key="1">
    <citation type="journal article" date="2021" name="Microb. Physiol.">
        <title>Proteogenomic Insights into the Physiology of Marine, Sulfate-Reducing, Filamentous Desulfonema limicola and Desulfonema magnum.</title>
        <authorList>
            <person name="Schnaars V."/>
            <person name="Wohlbrand L."/>
            <person name="Scheve S."/>
            <person name="Hinrichs C."/>
            <person name="Reinhardt R."/>
            <person name="Rabus R."/>
        </authorList>
    </citation>
    <scope>NUCLEOTIDE SEQUENCE</scope>
    <source>
        <strain evidence="2">5ac10</strain>
    </source>
</reference>
<dbReference type="SUPFAM" id="SSF81301">
    <property type="entry name" value="Nucleotidyltransferase"/>
    <property type="match status" value="1"/>
</dbReference>
<proteinExistence type="predicted"/>
<feature type="domain" description="DUF6036" evidence="1">
    <location>
        <begin position="26"/>
        <end position="182"/>
    </location>
</feature>
<accession>A0A975BE53</accession>
<dbReference type="EMBL" id="CP061799">
    <property type="protein sequence ID" value="QTA83857.1"/>
    <property type="molecule type" value="Genomic_DNA"/>
</dbReference>
<keyword evidence="3" id="KW-1185">Reference proteome</keyword>
<gene>
    <name evidence="2" type="ORF">dnl_62780</name>
</gene>
<protein>
    <recommendedName>
        <fullName evidence="1">DUF6036 domain-containing protein</fullName>
    </recommendedName>
</protein>